<keyword evidence="3" id="KW-1185">Reference proteome</keyword>
<dbReference type="AlphaFoldDB" id="A0A314Y5P7"/>
<evidence type="ECO:0000256" key="1">
    <source>
        <dbReference type="ARBA" id="ARBA00023303"/>
    </source>
</evidence>
<organism evidence="2 3">
    <name type="scientific">Prunus yedoensis var. nudiflora</name>
    <dbReference type="NCBI Taxonomy" id="2094558"/>
    <lineage>
        <taxon>Eukaryota</taxon>
        <taxon>Viridiplantae</taxon>
        <taxon>Streptophyta</taxon>
        <taxon>Embryophyta</taxon>
        <taxon>Tracheophyta</taxon>
        <taxon>Spermatophyta</taxon>
        <taxon>Magnoliopsida</taxon>
        <taxon>eudicotyledons</taxon>
        <taxon>Gunneridae</taxon>
        <taxon>Pentapetalae</taxon>
        <taxon>rosids</taxon>
        <taxon>fabids</taxon>
        <taxon>Rosales</taxon>
        <taxon>Rosaceae</taxon>
        <taxon>Amygdaloideae</taxon>
        <taxon>Amygdaleae</taxon>
        <taxon>Prunus</taxon>
    </lineage>
</organism>
<keyword evidence="1" id="KW-0407">Ion channel</keyword>
<proteinExistence type="predicted"/>
<protein>
    <submittedName>
        <fullName evidence="2">Putative cyclic nucleotide-gated ion channel 10</fullName>
    </submittedName>
</protein>
<dbReference type="Proteomes" id="UP000250321">
    <property type="component" value="Unassembled WGS sequence"/>
</dbReference>
<evidence type="ECO:0000313" key="3">
    <source>
        <dbReference type="Proteomes" id="UP000250321"/>
    </source>
</evidence>
<dbReference type="PANTHER" id="PTHR45651:SF68">
    <property type="entry name" value="ION TRANSPORT DOMAIN-CONTAINING PROTEIN"/>
    <property type="match status" value="1"/>
</dbReference>
<dbReference type="STRING" id="2094558.A0A314Y5P7"/>
<keyword evidence="1" id="KW-0813">Transport</keyword>
<name>A0A314Y5P7_PRUYE</name>
<gene>
    <name evidence="2" type="ORF">Pyn_27440</name>
</gene>
<evidence type="ECO:0000313" key="2">
    <source>
        <dbReference type="EMBL" id="PQQ03435.1"/>
    </source>
</evidence>
<dbReference type="OrthoDB" id="1166435at2759"/>
<dbReference type="GO" id="GO:0016020">
    <property type="term" value="C:membrane"/>
    <property type="evidence" value="ECO:0007669"/>
    <property type="project" value="UniProtKB-SubCell"/>
</dbReference>
<sequence>MERSWNKNLYLNACLFSVDHDGNVEWESGSGYYEAGGHRSSRKWPTTKEILVPHEQPAMTFLRKWDIVFTIACVFAVFHDPLYPYIPVVDGDRMCYDVNLHLMWSFFGSRSALDLFYAMDIAIFCRWRICSKPNAKTSFKARTILKLLSRVFRALPIPQLTCKLTLGRGGGIVEEVTNRGGARGEEDDLLFSQII</sequence>
<reference evidence="2 3" key="1">
    <citation type="submission" date="2018-02" db="EMBL/GenBank/DDBJ databases">
        <title>Draft genome of wild Prunus yedoensis var. nudiflora.</title>
        <authorList>
            <person name="Baek S."/>
            <person name="Kim J.-H."/>
            <person name="Choi K."/>
            <person name="Kim G.-B."/>
            <person name="Cho A."/>
            <person name="Jang H."/>
            <person name="Shin C.-H."/>
            <person name="Yu H.-J."/>
            <person name="Mun J.-H."/>
        </authorList>
    </citation>
    <scope>NUCLEOTIDE SEQUENCE [LARGE SCALE GENOMIC DNA]</scope>
    <source>
        <strain evidence="3">cv. Jeju island</strain>
        <tissue evidence="2">Leaf</tissue>
    </source>
</reference>
<dbReference type="PANTHER" id="PTHR45651">
    <property type="entry name" value="CYCLIC NUCLEOTIDE-GATED ION CHANNEL 15-RELATED-RELATED"/>
    <property type="match status" value="1"/>
</dbReference>
<dbReference type="EMBL" id="PJQY01001348">
    <property type="protein sequence ID" value="PQQ03435.1"/>
    <property type="molecule type" value="Genomic_DNA"/>
</dbReference>
<comment type="caution">
    <text evidence="2">The sequence shown here is derived from an EMBL/GenBank/DDBJ whole genome shotgun (WGS) entry which is preliminary data.</text>
</comment>
<keyword evidence="1" id="KW-0406">Ion transport</keyword>
<accession>A0A314Y5P7</accession>
<dbReference type="GO" id="GO:0034220">
    <property type="term" value="P:monoatomic ion transmembrane transport"/>
    <property type="evidence" value="ECO:0007669"/>
    <property type="project" value="UniProtKB-KW"/>
</dbReference>